<evidence type="ECO:0000313" key="2">
    <source>
        <dbReference type="Proteomes" id="UP000001058"/>
    </source>
</evidence>
<dbReference type="InParanoid" id="D8TLI8"/>
<reference evidence="1 2" key="1">
    <citation type="journal article" date="2010" name="Science">
        <title>Genomic analysis of organismal complexity in the multicellular green alga Volvox carteri.</title>
        <authorList>
            <person name="Prochnik S.E."/>
            <person name="Umen J."/>
            <person name="Nedelcu A.M."/>
            <person name="Hallmann A."/>
            <person name="Miller S.M."/>
            <person name="Nishii I."/>
            <person name="Ferris P."/>
            <person name="Kuo A."/>
            <person name="Mitros T."/>
            <person name="Fritz-Laylin L.K."/>
            <person name="Hellsten U."/>
            <person name="Chapman J."/>
            <person name="Simakov O."/>
            <person name="Rensing S.A."/>
            <person name="Terry A."/>
            <person name="Pangilinan J."/>
            <person name="Kapitonov V."/>
            <person name="Jurka J."/>
            <person name="Salamov A."/>
            <person name="Shapiro H."/>
            <person name="Schmutz J."/>
            <person name="Grimwood J."/>
            <person name="Lindquist E."/>
            <person name="Lucas S."/>
            <person name="Grigoriev I.V."/>
            <person name="Schmitt R."/>
            <person name="Kirk D."/>
            <person name="Rokhsar D.S."/>
        </authorList>
    </citation>
    <scope>NUCLEOTIDE SEQUENCE [LARGE SCALE GENOMIC DNA]</scope>
    <source>
        <strain evidence="2">f. Nagariensis / Eve</strain>
    </source>
</reference>
<dbReference type="GeneID" id="9620115"/>
<proteinExistence type="predicted"/>
<dbReference type="RefSeq" id="XP_002947152.1">
    <property type="nucleotide sequence ID" value="XM_002947106.1"/>
</dbReference>
<dbReference type="Proteomes" id="UP000001058">
    <property type="component" value="Unassembled WGS sequence"/>
</dbReference>
<gene>
    <name evidence="1" type="ORF">VOLCADRAFT_87521</name>
</gene>
<protein>
    <submittedName>
        <fullName evidence="1">Uncharacterized protein</fullName>
    </submittedName>
</protein>
<evidence type="ECO:0000313" key="1">
    <source>
        <dbReference type="EMBL" id="EFJ51742.1"/>
    </source>
</evidence>
<sequence>MSFRKEIRDSASGKLPDIHRATWKAKHRVFKEATRKAAIQETEMENMRRRIKATLSNPRGLWTWLRGGKPPDCWISDINAFTEHFSKVLNGAGNARQGCNEGIQFKWQDEDRVMHRQELVAWLNKDFTEGEIVSGLKAMRNIACPRAWREPRPSIIGSPLPQAFCLKAARVRGLSSNEAATYVRRLSTVLCTAFCLKAARVRGLSSNEAATYVRRLSTVLCTAFCLKAARVRGLSSNEAATYVRRLSTVLCTAFCLKAARVRGLSSNEAATYVRRLSTVLCTAFCLKAARVRGLSSNEAATYVRRLSTVLCTLSLGRKLGG</sequence>
<keyword evidence="2" id="KW-1185">Reference proteome</keyword>
<dbReference type="AlphaFoldDB" id="D8TLI8"/>
<name>D8TLI8_VOLCA</name>
<dbReference type="KEGG" id="vcn:VOLCADRAFT_87521"/>
<accession>D8TLI8</accession>
<dbReference type="EMBL" id="GL378326">
    <property type="protein sequence ID" value="EFJ51742.1"/>
    <property type="molecule type" value="Genomic_DNA"/>
</dbReference>
<organism evidence="2">
    <name type="scientific">Volvox carteri f. nagariensis</name>
    <dbReference type="NCBI Taxonomy" id="3068"/>
    <lineage>
        <taxon>Eukaryota</taxon>
        <taxon>Viridiplantae</taxon>
        <taxon>Chlorophyta</taxon>
        <taxon>core chlorophytes</taxon>
        <taxon>Chlorophyceae</taxon>
        <taxon>CS clade</taxon>
        <taxon>Chlamydomonadales</taxon>
        <taxon>Volvocaceae</taxon>
        <taxon>Volvox</taxon>
    </lineage>
</organism>